<name>A0AA39J123_9AGAR</name>
<reference evidence="1" key="1">
    <citation type="submission" date="2023-06" db="EMBL/GenBank/DDBJ databases">
        <authorList>
            <consortium name="Lawrence Berkeley National Laboratory"/>
            <person name="Ahrendt S."/>
            <person name="Sahu N."/>
            <person name="Indic B."/>
            <person name="Wong-Bajracharya J."/>
            <person name="Merenyi Z."/>
            <person name="Ke H.-M."/>
            <person name="Monk M."/>
            <person name="Kocsube S."/>
            <person name="Drula E."/>
            <person name="Lipzen A."/>
            <person name="Balint B."/>
            <person name="Henrissat B."/>
            <person name="Andreopoulos B."/>
            <person name="Martin F.M."/>
            <person name="Harder C.B."/>
            <person name="Rigling D."/>
            <person name="Ford K.L."/>
            <person name="Foster G.D."/>
            <person name="Pangilinan J."/>
            <person name="Papanicolaou A."/>
            <person name="Barry K."/>
            <person name="LaButti K."/>
            <person name="Viragh M."/>
            <person name="Koriabine M."/>
            <person name="Yan M."/>
            <person name="Riley R."/>
            <person name="Champramary S."/>
            <person name="Plett K.L."/>
            <person name="Tsai I.J."/>
            <person name="Slot J."/>
            <person name="Sipos G."/>
            <person name="Plett J."/>
            <person name="Nagy L.G."/>
            <person name="Grigoriev I.V."/>
        </authorList>
    </citation>
    <scope>NUCLEOTIDE SEQUENCE</scope>
    <source>
        <strain evidence="1">FPL87.14</strain>
    </source>
</reference>
<keyword evidence="2" id="KW-1185">Reference proteome</keyword>
<evidence type="ECO:0000313" key="2">
    <source>
        <dbReference type="Proteomes" id="UP001175226"/>
    </source>
</evidence>
<sequence>MRICKYLVEGNDLFDYEQKFNEDKQYEELRPTARVWRIYCEKCAAFDIEMVEGWRDGGTDRTFCWLFGHYVRRTDVAEPSSRLRSGHSSAPF</sequence>
<accession>A0AA39J123</accession>
<gene>
    <name evidence="1" type="ORF">EV421DRAFT_1439387</name>
</gene>
<comment type="caution">
    <text evidence="1">The sequence shown here is derived from an EMBL/GenBank/DDBJ whole genome shotgun (WGS) entry which is preliminary data.</text>
</comment>
<protein>
    <submittedName>
        <fullName evidence="1">Uncharacterized protein</fullName>
    </submittedName>
</protein>
<proteinExistence type="predicted"/>
<dbReference type="Proteomes" id="UP001175226">
    <property type="component" value="Unassembled WGS sequence"/>
</dbReference>
<evidence type="ECO:0000313" key="1">
    <source>
        <dbReference type="EMBL" id="KAK0433376.1"/>
    </source>
</evidence>
<dbReference type="AlphaFoldDB" id="A0AA39J123"/>
<organism evidence="1 2">
    <name type="scientific">Armillaria borealis</name>
    <dbReference type="NCBI Taxonomy" id="47425"/>
    <lineage>
        <taxon>Eukaryota</taxon>
        <taxon>Fungi</taxon>
        <taxon>Dikarya</taxon>
        <taxon>Basidiomycota</taxon>
        <taxon>Agaricomycotina</taxon>
        <taxon>Agaricomycetes</taxon>
        <taxon>Agaricomycetidae</taxon>
        <taxon>Agaricales</taxon>
        <taxon>Marasmiineae</taxon>
        <taxon>Physalacriaceae</taxon>
        <taxon>Armillaria</taxon>
    </lineage>
</organism>
<dbReference type="EMBL" id="JAUEPT010000082">
    <property type="protein sequence ID" value="KAK0433376.1"/>
    <property type="molecule type" value="Genomic_DNA"/>
</dbReference>